<accession>A0ABW0TMU1</accession>
<proteinExistence type="predicted"/>
<reference evidence="3" key="1">
    <citation type="journal article" date="2019" name="Int. J. Syst. Evol. Microbiol.">
        <title>The Global Catalogue of Microorganisms (GCM) 10K type strain sequencing project: providing services to taxonomists for standard genome sequencing and annotation.</title>
        <authorList>
            <consortium name="The Broad Institute Genomics Platform"/>
            <consortium name="The Broad Institute Genome Sequencing Center for Infectious Disease"/>
            <person name="Wu L."/>
            <person name="Ma J."/>
        </authorList>
    </citation>
    <scope>NUCLEOTIDE SEQUENCE [LARGE SCALE GENOMIC DNA]</scope>
    <source>
        <strain evidence="3">CGMCC 4.1434</strain>
    </source>
</reference>
<dbReference type="PANTHER" id="PTHR38457">
    <property type="entry name" value="REGULATOR ABRB-RELATED"/>
    <property type="match status" value="1"/>
</dbReference>
<feature type="transmembrane region" description="Helical" evidence="1">
    <location>
        <begin position="223"/>
        <end position="243"/>
    </location>
</feature>
<feature type="transmembrane region" description="Helical" evidence="1">
    <location>
        <begin position="338"/>
        <end position="358"/>
    </location>
</feature>
<protein>
    <submittedName>
        <fullName evidence="2">AbrB family transcriptional regulator</fullName>
    </submittedName>
</protein>
<keyword evidence="1" id="KW-1133">Transmembrane helix</keyword>
<dbReference type="EMBL" id="JBHSNO010000006">
    <property type="protein sequence ID" value="MFC5589708.1"/>
    <property type="molecule type" value="Genomic_DNA"/>
</dbReference>
<evidence type="ECO:0000313" key="2">
    <source>
        <dbReference type="EMBL" id="MFC5589708.1"/>
    </source>
</evidence>
<dbReference type="PIRSF" id="PIRSF038991">
    <property type="entry name" value="Protein_AbrB"/>
    <property type="match status" value="1"/>
</dbReference>
<evidence type="ECO:0000256" key="1">
    <source>
        <dbReference type="SAM" id="Phobius"/>
    </source>
</evidence>
<keyword evidence="1" id="KW-0472">Membrane</keyword>
<name>A0ABW0TMU1_9BACL</name>
<dbReference type="PANTHER" id="PTHR38457:SF1">
    <property type="entry name" value="REGULATOR ABRB-RELATED"/>
    <property type="match status" value="1"/>
</dbReference>
<feature type="transmembrane region" description="Helical" evidence="1">
    <location>
        <begin position="281"/>
        <end position="302"/>
    </location>
</feature>
<dbReference type="RefSeq" id="WP_381435001.1">
    <property type="nucleotide sequence ID" value="NZ_JBHSNO010000006.1"/>
</dbReference>
<feature type="transmembrane region" description="Helical" evidence="1">
    <location>
        <begin position="93"/>
        <end position="115"/>
    </location>
</feature>
<evidence type="ECO:0000313" key="3">
    <source>
        <dbReference type="Proteomes" id="UP001596109"/>
    </source>
</evidence>
<keyword evidence="1" id="KW-0812">Transmembrane</keyword>
<organism evidence="2 3">
    <name type="scientific">Sporosarcina soli</name>
    <dbReference type="NCBI Taxonomy" id="334736"/>
    <lineage>
        <taxon>Bacteria</taxon>
        <taxon>Bacillati</taxon>
        <taxon>Bacillota</taxon>
        <taxon>Bacilli</taxon>
        <taxon>Bacillales</taxon>
        <taxon>Caryophanaceae</taxon>
        <taxon>Sporosarcina</taxon>
    </lineage>
</organism>
<dbReference type="InterPro" id="IPR017516">
    <property type="entry name" value="AbrB_dup"/>
</dbReference>
<sequence>MSRKKELLKTSLFVLISGMGGFLLSFTGLPVGWMIGTLLTATLLFIFKPKFLKISADQKGIPKYWMAIGQCILGIELGQKMNDAVFFIFLENWLTITTMLLLSIIFALLSGLVLWKFSNLDMLTSFFSTAPGGLSTIPGIADEVGANTGVVSIIQTMRIFLVVLSVPLVLSLWVVHPVQTAVHIDVASIPFQMEHLMATALLVGIACLGYYLGVFLKFPAPWLIGSMVAVAIIKSFSSIVIGYELVSWWPSALIIFSQVIIGASIGSRIHKDMFIGLKKTLAISFLSTTFLIVSMFFCAYLTARITDLSFVTSALAFAPGGIAEMTTTAIVLDADSTFVVAVQVLRVISVCVILPPFFRLLNYWDSKKEAHSEASA</sequence>
<dbReference type="Pfam" id="PF05145">
    <property type="entry name" value="AbrB"/>
    <property type="match status" value="1"/>
</dbReference>
<dbReference type="Proteomes" id="UP001596109">
    <property type="component" value="Unassembled WGS sequence"/>
</dbReference>
<feature type="transmembrane region" description="Helical" evidence="1">
    <location>
        <begin position="249"/>
        <end position="269"/>
    </location>
</feature>
<dbReference type="NCBIfam" id="TIGR03082">
    <property type="entry name" value="Gneg_AbrB_dup"/>
    <property type="match status" value="2"/>
</dbReference>
<feature type="transmembrane region" description="Helical" evidence="1">
    <location>
        <begin position="7"/>
        <end position="26"/>
    </location>
</feature>
<feature type="transmembrane region" description="Helical" evidence="1">
    <location>
        <begin position="159"/>
        <end position="176"/>
    </location>
</feature>
<keyword evidence="3" id="KW-1185">Reference proteome</keyword>
<dbReference type="InterPro" id="IPR007820">
    <property type="entry name" value="AbrB_fam"/>
</dbReference>
<comment type="caution">
    <text evidence="2">The sequence shown here is derived from an EMBL/GenBank/DDBJ whole genome shotgun (WGS) entry which is preliminary data.</text>
</comment>
<feature type="transmembrane region" description="Helical" evidence="1">
    <location>
        <begin position="196"/>
        <end position="216"/>
    </location>
</feature>
<gene>
    <name evidence="2" type="ORF">ACFPRA_12455</name>
</gene>